<dbReference type="InterPro" id="IPR026444">
    <property type="entry name" value="Secre_tail"/>
</dbReference>
<sequence length="572" mass="60482">MKTKPLLIGLSLILLLINGLFAQNKCCLNSTVAPEVMVNLNTGVVGLNQNTIPPTLAISASSDLPNVEYLITKRGTAALNNQGQPDTTGGGGDVVLGTDADGTFIPTNITRYNIDFSVGDTLDLIAIGYDLAIVQQLTDSLLNGYSGSSPCCDLFTLLSIALQQPSLAGFCDTLNNAGIYTGSDVTSFEEVLVVLGVFVDGQLSVESIISIFQLLNTNGTFISADCGGVGANNFIPYGIHPNKRYGYQIGNMVDLCCLGTTVAPELAVGVHGTPIESNQNTPTPVLTVNASADLPNVEYLITKRGTVALDNQGQMDTTGAEVVIGADVDGIFMPMDKSRYGIQLAVGDTFDLVAIGYDLGTLEVLMDSLLNGDNGGQPCCGVFSLIATAANAPFLAGLCDSLNNKGIYTANDFNNLEEALPIFEAFGDGQASVKTIVETLELLNDNGNLISSDCGGLGTVDFLPYGINRAKRYSYIVDHPLVVRTLSDVSLFMLYPNPAKAAAVTVYFTTSKTIDLSIKVFNTLGECVHSQTLGNVLGDFTTTIPIRDFASGMYFIELTDGHNSQAQRLLVD</sequence>
<organism evidence="2 3">
    <name type="scientific">Aureispira anguillae</name>
    <dbReference type="NCBI Taxonomy" id="2864201"/>
    <lineage>
        <taxon>Bacteria</taxon>
        <taxon>Pseudomonadati</taxon>
        <taxon>Bacteroidota</taxon>
        <taxon>Saprospiria</taxon>
        <taxon>Saprospirales</taxon>
        <taxon>Saprospiraceae</taxon>
        <taxon>Aureispira</taxon>
    </lineage>
</organism>
<name>A0A915YET3_9BACT</name>
<protein>
    <submittedName>
        <fullName evidence="2">T9SS type A sorting domain-containing protein</fullName>
    </submittedName>
</protein>
<dbReference type="EMBL" id="AP026867">
    <property type="protein sequence ID" value="BDS11715.1"/>
    <property type="molecule type" value="Genomic_DNA"/>
</dbReference>
<feature type="domain" description="Secretion system C-terminal sorting" evidence="1">
    <location>
        <begin position="494"/>
        <end position="571"/>
    </location>
</feature>
<proteinExistence type="predicted"/>
<dbReference type="KEGG" id="aup:AsAng_0024290"/>
<gene>
    <name evidence="2" type="ORF">AsAng_0024290</name>
</gene>
<evidence type="ECO:0000313" key="3">
    <source>
        <dbReference type="Proteomes" id="UP001060919"/>
    </source>
</evidence>
<reference evidence="2" key="1">
    <citation type="submission" date="2022-09" db="EMBL/GenBank/DDBJ databases">
        <title>Aureispira anguillicida sp. nov., isolated from Leptocephalus of Japanese eel Anguilla japonica.</title>
        <authorList>
            <person name="Yuasa K."/>
            <person name="Mekata T."/>
            <person name="Ikunari K."/>
        </authorList>
    </citation>
    <scope>NUCLEOTIDE SEQUENCE</scope>
    <source>
        <strain evidence="2">EL160426</strain>
    </source>
</reference>
<evidence type="ECO:0000313" key="2">
    <source>
        <dbReference type="EMBL" id="BDS11715.1"/>
    </source>
</evidence>
<evidence type="ECO:0000259" key="1">
    <source>
        <dbReference type="Pfam" id="PF18962"/>
    </source>
</evidence>
<dbReference type="RefSeq" id="WP_264792864.1">
    <property type="nucleotide sequence ID" value="NZ_AP026867.1"/>
</dbReference>
<keyword evidence="3" id="KW-1185">Reference proteome</keyword>
<dbReference type="NCBIfam" id="TIGR04183">
    <property type="entry name" value="Por_Secre_tail"/>
    <property type="match status" value="1"/>
</dbReference>
<dbReference type="AlphaFoldDB" id="A0A915YET3"/>
<accession>A0A915YET3</accession>
<dbReference type="Proteomes" id="UP001060919">
    <property type="component" value="Chromosome"/>
</dbReference>
<dbReference type="Pfam" id="PF18962">
    <property type="entry name" value="Por_Secre_tail"/>
    <property type="match status" value="1"/>
</dbReference>